<dbReference type="CDD" id="cd00383">
    <property type="entry name" value="trans_reg_C"/>
    <property type="match status" value="1"/>
</dbReference>
<dbReference type="Proteomes" id="UP000183039">
    <property type="component" value="Unassembled WGS sequence"/>
</dbReference>
<accession>A0A0S3K9J3</accession>
<dbReference type="PANTHER" id="PTHR48111:SF2">
    <property type="entry name" value="RESPONSE REGULATOR SAER"/>
    <property type="match status" value="1"/>
</dbReference>
<evidence type="ECO:0000256" key="7">
    <source>
        <dbReference type="PROSITE-ProRule" id="PRU00169"/>
    </source>
</evidence>
<dbReference type="GO" id="GO:0000976">
    <property type="term" value="F:transcription cis-regulatory region binding"/>
    <property type="evidence" value="ECO:0007669"/>
    <property type="project" value="TreeGrafter"/>
</dbReference>
<dbReference type="SMART" id="SM00448">
    <property type="entry name" value="REC"/>
    <property type="match status" value="1"/>
</dbReference>
<keyword evidence="2" id="KW-0902">Two-component regulatory system</keyword>
<dbReference type="Proteomes" id="UP000065511">
    <property type="component" value="Chromosome"/>
</dbReference>
<dbReference type="PROSITE" id="PS50110">
    <property type="entry name" value="RESPONSE_REGULATORY"/>
    <property type="match status" value="1"/>
</dbReference>
<dbReference type="Pfam" id="PF00486">
    <property type="entry name" value="Trans_reg_C"/>
    <property type="match status" value="1"/>
</dbReference>
<dbReference type="RefSeq" id="WP_071877877.1">
    <property type="nucleotide sequence ID" value="NZ_JXLC01000012.1"/>
</dbReference>
<evidence type="ECO:0000256" key="8">
    <source>
        <dbReference type="PROSITE-ProRule" id="PRU01091"/>
    </source>
</evidence>
<dbReference type="SUPFAM" id="SSF52172">
    <property type="entry name" value="CheY-like"/>
    <property type="match status" value="1"/>
</dbReference>
<proteinExistence type="predicted"/>
<dbReference type="PANTHER" id="PTHR48111">
    <property type="entry name" value="REGULATOR OF RPOS"/>
    <property type="match status" value="1"/>
</dbReference>
<evidence type="ECO:0000313" key="14">
    <source>
        <dbReference type="Proteomes" id="UP000183039"/>
    </source>
</evidence>
<dbReference type="InterPro" id="IPR011006">
    <property type="entry name" value="CheY-like_superfamily"/>
</dbReference>
<keyword evidence="3" id="KW-0805">Transcription regulation</keyword>
<keyword evidence="5" id="KW-0010">Activator</keyword>
<dbReference type="PROSITE" id="PS51755">
    <property type="entry name" value="OMPR_PHOB"/>
    <property type="match status" value="1"/>
</dbReference>
<dbReference type="AlphaFoldDB" id="A0A0S3K9J3"/>
<evidence type="ECO:0000256" key="3">
    <source>
        <dbReference type="ARBA" id="ARBA00023015"/>
    </source>
</evidence>
<dbReference type="SMART" id="SM00862">
    <property type="entry name" value="Trans_reg_C"/>
    <property type="match status" value="1"/>
</dbReference>
<evidence type="ECO:0000256" key="6">
    <source>
        <dbReference type="ARBA" id="ARBA00023163"/>
    </source>
</evidence>
<protein>
    <submittedName>
        <fullName evidence="11">XRE family transcriptional regulator</fullName>
    </submittedName>
</protein>
<dbReference type="KEGG" id="ess:ATZ33_05885"/>
<dbReference type="Pfam" id="PF00072">
    <property type="entry name" value="Response_reg"/>
    <property type="match status" value="1"/>
</dbReference>
<evidence type="ECO:0000259" key="10">
    <source>
        <dbReference type="PROSITE" id="PS51755"/>
    </source>
</evidence>
<gene>
    <name evidence="11" type="ORF">ATZ33_05885</name>
    <name evidence="12" type="ORF">RV15_GL000545</name>
</gene>
<dbReference type="InterPro" id="IPR001789">
    <property type="entry name" value="Sig_transdc_resp-reg_receiver"/>
</dbReference>
<keyword evidence="13" id="KW-1185">Reference proteome</keyword>
<feature type="modified residue" description="4-aspartylphosphate" evidence="7">
    <location>
        <position position="52"/>
    </location>
</feature>
<dbReference type="GO" id="GO:0000156">
    <property type="term" value="F:phosphorelay response regulator activity"/>
    <property type="evidence" value="ECO:0007669"/>
    <property type="project" value="TreeGrafter"/>
</dbReference>
<dbReference type="InterPro" id="IPR039420">
    <property type="entry name" value="WalR-like"/>
</dbReference>
<dbReference type="EMBL" id="CP013614">
    <property type="protein sequence ID" value="ALS00914.1"/>
    <property type="molecule type" value="Genomic_DNA"/>
</dbReference>
<dbReference type="Gene3D" id="1.10.10.10">
    <property type="entry name" value="Winged helix-like DNA-binding domain superfamily/Winged helix DNA-binding domain"/>
    <property type="match status" value="1"/>
</dbReference>
<reference evidence="12 14" key="1">
    <citation type="submission" date="2014-12" db="EMBL/GenBank/DDBJ databases">
        <title>Draft genome sequences of 29 type strains of Enterococci.</title>
        <authorList>
            <person name="Zhong Z."/>
            <person name="Sun Z."/>
            <person name="Liu W."/>
            <person name="Zhang W."/>
            <person name="Zhang H."/>
        </authorList>
    </citation>
    <scope>NUCLEOTIDE SEQUENCE [LARGE SCALE GENOMIC DNA]</scope>
    <source>
        <strain evidence="12 14">DSM 22801</strain>
    </source>
</reference>
<sequence length="222" mass="25333">MNNILIVEDDPYINDLLYETLVEESFSCTRAYSGTEALLCIEKKSFQVILLDLMLPGITGEKLVPLIKEKSNAAIIIISSKDVLDTKVEMLTSGADDYLTKPFAIEELLARIQVQIRKSSPYQGRLLSFQSLTLDKDRNALIVSGQEIALTHREFSIMELLLSYPKKIFSKQEIYEYAWADFYIGEDKTVNVHISNIRQKIKKNSGQEWIKTVWGVGFTLQE</sequence>
<keyword evidence="1 7" id="KW-0597">Phosphoprotein</keyword>
<dbReference type="FunFam" id="1.10.10.10:FF:000018">
    <property type="entry name" value="DNA-binding response regulator ResD"/>
    <property type="match status" value="1"/>
</dbReference>
<dbReference type="OrthoDB" id="1655504at2"/>
<organism evidence="12 14">
    <name type="scientific">Enterococcus silesiacus</name>
    <dbReference type="NCBI Taxonomy" id="332949"/>
    <lineage>
        <taxon>Bacteria</taxon>
        <taxon>Bacillati</taxon>
        <taxon>Bacillota</taxon>
        <taxon>Bacilli</taxon>
        <taxon>Lactobacillales</taxon>
        <taxon>Enterococcaceae</taxon>
        <taxon>Enterococcus</taxon>
    </lineage>
</organism>
<evidence type="ECO:0000256" key="1">
    <source>
        <dbReference type="ARBA" id="ARBA00022553"/>
    </source>
</evidence>
<dbReference type="InterPro" id="IPR001867">
    <property type="entry name" value="OmpR/PhoB-type_DNA-bd"/>
</dbReference>
<evidence type="ECO:0000259" key="9">
    <source>
        <dbReference type="PROSITE" id="PS50110"/>
    </source>
</evidence>
<evidence type="ECO:0000313" key="12">
    <source>
        <dbReference type="EMBL" id="OJG91661.1"/>
    </source>
</evidence>
<evidence type="ECO:0000256" key="4">
    <source>
        <dbReference type="ARBA" id="ARBA00023125"/>
    </source>
</evidence>
<evidence type="ECO:0000256" key="5">
    <source>
        <dbReference type="ARBA" id="ARBA00023159"/>
    </source>
</evidence>
<dbReference type="GO" id="GO:0006355">
    <property type="term" value="P:regulation of DNA-templated transcription"/>
    <property type="evidence" value="ECO:0007669"/>
    <property type="project" value="InterPro"/>
</dbReference>
<dbReference type="Gene3D" id="6.10.250.690">
    <property type="match status" value="1"/>
</dbReference>
<evidence type="ECO:0000313" key="13">
    <source>
        <dbReference type="Proteomes" id="UP000065511"/>
    </source>
</evidence>
<feature type="DNA-binding region" description="OmpR/PhoB-type" evidence="8">
    <location>
        <begin position="124"/>
        <end position="222"/>
    </location>
</feature>
<keyword evidence="4 8" id="KW-0238">DNA-binding</keyword>
<evidence type="ECO:0000256" key="2">
    <source>
        <dbReference type="ARBA" id="ARBA00023012"/>
    </source>
</evidence>
<feature type="domain" description="Response regulatory" evidence="9">
    <location>
        <begin position="3"/>
        <end position="116"/>
    </location>
</feature>
<name>A0A0S3K9J3_9ENTE</name>
<keyword evidence="6" id="KW-0804">Transcription</keyword>
<dbReference type="GO" id="GO:0032993">
    <property type="term" value="C:protein-DNA complex"/>
    <property type="evidence" value="ECO:0007669"/>
    <property type="project" value="TreeGrafter"/>
</dbReference>
<evidence type="ECO:0000313" key="11">
    <source>
        <dbReference type="EMBL" id="ALS00914.1"/>
    </source>
</evidence>
<reference evidence="11 13" key="2">
    <citation type="submission" date="2015-12" db="EMBL/GenBank/DDBJ databases">
        <authorList>
            <person name="Lauer A."/>
            <person name="Humrighouse B."/>
            <person name="Loparev V."/>
            <person name="Shewmaker P.L."/>
            <person name="Whitney A.M."/>
            <person name="McLaughlin R.W."/>
        </authorList>
    </citation>
    <scope>NUCLEOTIDE SEQUENCE [LARGE SCALE GENOMIC DNA]</scope>
    <source>
        <strain evidence="11 13">LMG 23085</strain>
    </source>
</reference>
<dbReference type="Gene3D" id="3.40.50.2300">
    <property type="match status" value="1"/>
</dbReference>
<dbReference type="GO" id="GO:0005829">
    <property type="term" value="C:cytosol"/>
    <property type="evidence" value="ECO:0007669"/>
    <property type="project" value="TreeGrafter"/>
</dbReference>
<dbReference type="EMBL" id="JXLC01000012">
    <property type="protein sequence ID" value="OJG91661.1"/>
    <property type="molecule type" value="Genomic_DNA"/>
</dbReference>
<dbReference type="InterPro" id="IPR036388">
    <property type="entry name" value="WH-like_DNA-bd_sf"/>
</dbReference>
<feature type="domain" description="OmpR/PhoB-type" evidence="10">
    <location>
        <begin position="124"/>
        <end position="222"/>
    </location>
</feature>